<organism evidence="7 8">
    <name type="scientific">Clostridium perfringens</name>
    <dbReference type="NCBI Taxonomy" id="1502"/>
    <lineage>
        <taxon>Bacteria</taxon>
        <taxon>Bacillati</taxon>
        <taxon>Bacillota</taxon>
        <taxon>Clostridia</taxon>
        <taxon>Eubacteriales</taxon>
        <taxon>Clostridiaceae</taxon>
        <taxon>Clostridium</taxon>
    </lineage>
</organism>
<keyword evidence="4 6" id="KW-0732">Signal</keyword>
<keyword evidence="6" id="KW-1003">Cell membrane</keyword>
<keyword evidence="3 6" id="KW-0762">Sugar transport</keyword>
<dbReference type="PANTHER" id="PTHR30061">
    <property type="entry name" value="MALTOSE-BINDING PERIPLASMIC PROTEIN"/>
    <property type="match status" value="1"/>
</dbReference>
<evidence type="ECO:0000313" key="8">
    <source>
        <dbReference type="Proteomes" id="UP001222958"/>
    </source>
</evidence>
<feature type="chain" id="PRO_5042662482" description="Maltodextrin-binding protein" evidence="6">
    <location>
        <begin position="22"/>
        <end position="407"/>
    </location>
</feature>
<dbReference type="GO" id="GO:0015144">
    <property type="term" value="F:carbohydrate transmembrane transporter activity"/>
    <property type="evidence" value="ECO:0007669"/>
    <property type="project" value="InterPro"/>
</dbReference>
<protein>
    <recommendedName>
        <fullName evidence="5 6">Maltodextrin-binding protein</fullName>
    </recommendedName>
</protein>
<feature type="signal peptide" evidence="6">
    <location>
        <begin position="1"/>
        <end position="21"/>
    </location>
</feature>
<dbReference type="EMBL" id="JARVUX010000002">
    <property type="protein sequence ID" value="MDH2336140.1"/>
    <property type="molecule type" value="Genomic_DNA"/>
</dbReference>
<evidence type="ECO:0000256" key="5">
    <source>
        <dbReference type="ARBA" id="ARBA00030303"/>
    </source>
</evidence>
<evidence type="ECO:0000256" key="1">
    <source>
        <dbReference type="ARBA" id="ARBA00008520"/>
    </source>
</evidence>
<dbReference type="InterPro" id="IPR006059">
    <property type="entry name" value="SBP"/>
</dbReference>
<dbReference type="Proteomes" id="UP001222958">
    <property type="component" value="Unassembled WGS sequence"/>
</dbReference>
<dbReference type="GO" id="GO:0055052">
    <property type="term" value="C:ATP-binding cassette (ABC) transporter complex, substrate-binding subunit-containing"/>
    <property type="evidence" value="ECO:0007669"/>
    <property type="project" value="TreeGrafter"/>
</dbReference>
<keyword evidence="6" id="KW-0472">Membrane</keyword>
<evidence type="ECO:0000256" key="2">
    <source>
        <dbReference type="ARBA" id="ARBA00022448"/>
    </source>
</evidence>
<dbReference type="RefSeq" id="WP_096515554.1">
    <property type="nucleotide sequence ID" value="NZ_AP017630.1"/>
</dbReference>
<dbReference type="InterPro" id="IPR006060">
    <property type="entry name" value="Maltose/Cyclodextrin-bd"/>
</dbReference>
<dbReference type="PROSITE" id="PS01037">
    <property type="entry name" value="SBP_BACTERIAL_1"/>
    <property type="match status" value="1"/>
</dbReference>
<dbReference type="GO" id="GO:0015768">
    <property type="term" value="P:maltose transport"/>
    <property type="evidence" value="ECO:0007669"/>
    <property type="project" value="TreeGrafter"/>
</dbReference>
<dbReference type="InterPro" id="IPR006061">
    <property type="entry name" value="SBP_1_CS"/>
</dbReference>
<proteinExistence type="inferred from homology"/>
<gene>
    <name evidence="7" type="ORF">QDQ28_08030</name>
</gene>
<keyword evidence="2 6" id="KW-0813">Transport</keyword>
<sequence>MTKKKLLATLLTGAIVATMFMGCSGNKDKEAGASGSGTELTIWTKLPEQEVPVLKDAADKWAKETGNKVKVVRDDGDFQAFLQAANSTKGPDIYFGSAHNQLAAYQQAGVLTEVPAKYVKEDEYASKSVWDAVSVDNKKYAIPISVETTALFYNKDLVKEAPKTMNDLVNEALKKGNGAFQFNINDQYTDLGFLLTNGGYIFGKKDGKYDTNDIGLNNEGSVKGLQMLQDFVVKDKFMPADISGDIALTNFKEGKSMFYISGPWDIQGLKDAKLNFGVSKIPSIDGKEFKPMSGVQCAFVSSKSKNIDLSWECLDYLVKETQEGLYEKGKIPVTKAMLDKKEVKDNEYVEGFLESVKNSEPMPNIKAMDAVWEPLKNIQRVLQGENPQEVANEIVSGVKKGIELQNK</sequence>
<dbReference type="Pfam" id="PF13416">
    <property type="entry name" value="SBP_bac_8"/>
    <property type="match status" value="1"/>
</dbReference>
<reference evidence="7" key="1">
    <citation type="submission" date="2023-04" db="EMBL/GenBank/DDBJ databases">
        <title>Epidemiological investigation of Clostridium perfringens isolated from cattle.</title>
        <authorList>
            <person name="Tian R."/>
        </authorList>
    </citation>
    <scope>NUCLEOTIDE SEQUENCE</scope>
    <source>
        <strain evidence="7">ZWCP172</strain>
    </source>
</reference>
<dbReference type="Gene3D" id="3.40.190.10">
    <property type="entry name" value="Periplasmic binding protein-like II"/>
    <property type="match status" value="2"/>
</dbReference>
<dbReference type="PRINTS" id="PR00181">
    <property type="entry name" value="MALTOSEBP"/>
</dbReference>
<comment type="similarity">
    <text evidence="1 6">Belongs to the bacterial solute-binding protein 1 family.</text>
</comment>
<name>A0AAP4EEF6_CLOPF</name>
<evidence type="ECO:0000256" key="4">
    <source>
        <dbReference type="ARBA" id="ARBA00022729"/>
    </source>
</evidence>
<dbReference type="GO" id="GO:0042956">
    <property type="term" value="P:maltodextrin transmembrane transport"/>
    <property type="evidence" value="ECO:0007669"/>
    <property type="project" value="TreeGrafter"/>
</dbReference>
<dbReference type="CDD" id="cd13586">
    <property type="entry name" value="PBP2_Maltose_binding_like"/>
    <property type="match status" value="1"/>
</dbReference>
<dbReference type="SUPFAM" id="SSF53850">
    <property type="entry name" value="Periplasmic binding protein-like II"/>
    <property type="match status" value="1"/>
</dbReference>
<dbReference type="GO" id="GO:1901982">
    <property type="term" value="F:maltose binding"/>
    <property type="evidence" value="ECO:0007669"/>
    <property type="project" value="TreeGrafter"/>
</dbReference>
<evidence type="ECO:0000256" key="6">
    <source>
        <dbReference type="RuleBase" id="RU365005"/>
    </source>
</evidence>
<comment type="subcellular location">
    <subcellularLocation>
        <location evidence="6">Cell membrane</location>
        <topology evidence="6">Lipid-anchor</topology>
    </subcellularLocation>
</comment>
<accession>A0AAP4EEF6</accession>
<evidence type="ECO:0000256" key="3">
    <source>
        <dbReference type="ARBA" id="ARBA00022597"/>
    </source>
</evidence>
<dbReference type="PROSITE" id="PS51257">
    <property type="entry name" value="PROKAR_LIPOPROTEIN"/>
    <property type="match status" value="1"/>
</dbReference>
<comment type="caution">
    <text evidence="7">The sequence shown here is derived from an EMBL/GenBank/DDBJ whole genome shotgun (WGS) entry which is preliminary data.</text>
</comment>
<keyword evidence="6" id="KW-0449">Lipoprotein</keyword>
<dbReference type="AlphaFoldDB" id="A0AAP4EEF6"/>
<dbReference type="PANTHER" id="PTHR30061:SF50">
    <property type="entry name" value="MALTOSE_MALTODEXTRIN-BINDING PERIPLASMIC PROTEIN"/>
    <property type="match status" value="1"/>
</dbReference>
<evidence type="ECO:0000313" key="7">
    <source>
        <dbReference type="EMBL" id="MDH2336140.1"/>
    </source>
</evidence>